<dbReference type="AlphaFoldDB" id="K3WSK2"/>
<protein>
    <recommendedName>
        <fullName evidence="3">PiggyBac transposable element-derived protein domain-containing protein</fullName>
    </recommendedName>
</protein>
<dbReference type="HOGENOM" id="CLU_2311780_0_0_1"/>
<dbReference type="InParanoid" id="K3WSK2"/>
<reference evidence="2" key="1">
    <citation type="journal article" date="2010" name="Genome Biol.">
        <title>Genome sequence of the necrotrophic plant pathogen Pythium ultimum reveals original pathogenicity mechanisms and effector repertoire.</title>
        <authorList>
            <person name="Levesque C.A."/>
            <person name="Brouwer H."/>
            <person name="Cano L."/>
            <person name="Hamilton J.P."/>
            <person name="Holt C."/>
            <person name="Huitema E."/>
            <person name="Raffaele S."/>
            <person name="Robideau G.P."/>
            <person name="Thines M."/>
            <person name="Win J."/>
            <person name="Zerillo M.M."/>
            <person name="Beakes G.W."/>
            <person name="Boore J.L."/>
            <person name="Busam D."/>
            <person name="Dumas B."/>
            <person name="Ferriera S."/>
            <person name="Fuerstenberg S.I."/>
            <person name="Gachon C.M."/>
            <person name="Gaulin E."/>
            <person name="Govers F."/>
            <person name="Grenville-Briggs L."/>
            <person name="Horner N."/>
            <person name="Hostetler J."/>
            <person name="Jiang R.H."/>
            <person name="Johnson J."/>
            <person name="Krajaejun T."/>
            <person name="Lin H."/>
            <person name="Meijer H.J."/>
            <person name="Moore B."/>
            <person name="Morris P."/>
            <person name="Phuntmart V."/>
            <person name="Puiu D."/>
            <person name="Shetty J."/>
            <person name="Stajich J.E."/>
            <person name="Tripathy S."/>
            <person name="Wawra S."/>
            <person name="van West P."/>
            <person name="Whitty B.R."/>
            <person name="Coutinho P.M."/>
            <person name="Henrissat B."/>
            <person name="Martin F."/>
            <person name="Thomas P.D."/>
            <person name="Tyler B.M."/>
            <person name="De Vries R.P."/>
            <person name="Kamoun S."/>
            <person name="Yandell M."/>
            <person name="Tisserat N."/>
            <person name="Buell C.R."/>
        </authorList>
    </citation>
    <scope>NUCLEOTIDE SEQUENCE</scope>
    <source>
        <strain evidence="2">DAOM:BR144</strain>
    </source>
</reference>
<keyword evidence="2" id="KW-1185">Reference proteome</keyword>
<proteinExistence type="predicted"/>
<dbReference type="EMBL" id="GL376617">
    <property type="status" value="NOT_ANNOTATED_CDS"/>
    <property type="molecule type" value="Genomic_DNA"/>
</dbReference>
<dbReference type="VEuPathDB" id="FungiDB:PYU1_G007930"/>
<reference evidence="2" key="2">
    <citation type="submission" date="2010-04" db="EMBL/GenBank/DDBJ databases">
        <authorList>
            <person name="Buell R."/>
            <person name="Hamilton J."/>
            <person name="Hostetler J."/>
        </authorList>
    </citation>
    <scope>NUCLEOTIDE SEQUENCE [LARGE SCALE GENOMIC DNA]</scope>
    <source>
        <strain evidence="2">DAOM:BR144</strain>
    </source>
</reference>
<evidence type="ECO:0008006" key="3">
    <source>
        <dbReference type="Google" id="ProtNLM"/>
    </source>
</evidence>
<dbReference type="eggNOG" id="ENOG502R8KZ">
    <property type="taxonomic scope" value="Eukaryota"/>
</dbReference>
<evidence type="ECO:0000313" key="1">
    <source>
        <dbReference type="EnsemblProtists" id="PYU1_T007946"/>
    </source>
</evidence>
<accession>K3WSK2</accession>
<sequence>MCPELSQDFPERNIEVIDATRLKRFQQLRKAFCFCNLSSEELKQDAELRIRSLPNLRKYVQVGGEFSVDEAGVACRSKFGRHLILYNKTKLGGDIAFVST</sequence>
<reference evidence="1" key="3">
    <citation type="submission" date="2015-02" db="UniProtKB">
        <authorList>
            <consortium name="EnsemblProtists"/>
        </authorList>
    </citation>
    <scope>IDENTIFICATION</scope>
    <source>
        <strain evidence="1">DAOM BR144</strain>
    </source>
</reference>
<evidence type="ECO:0000313" key="2">
    <source>
        <dbReference type="Proteomes" id="UP000019132"/>
    </source>
</evidence>
<organism evidence="1 2">
    <name type="scientific">Globisporangium ultimum (strain ATCC 200006 / CBS 805.95 / DAOM BR144)</name>
    <name type="common">Pythium ultimum</name>
    <dbReference type="NCBI Taxonomy" id="431595"/>
    <lineage>
        <taxon>Eukaryota</taxon>
        <taxon>Sar</taxon>
        <taxon>Stramenopiles</taxon>
        <taxon>Oomycota</taxon>
        <taxon>Peronosporomycetes</taxon>
        <taxon>Pythiales</taxon>
        <taxon>Pythiaceae</taxon>
        <taxon>Globisporangium</taxon>
    </lineage>
</organism>
<dbReference type="EnsemblProtists" id="PYU1_T007946">
    <property type="protein sequence ID" value="PYU1_T007946"/>
    <property type="gene ID" value="PYU1_G007930"/>
</dbReference>
<name>K3WSK2_GLOUD</name>
<dbReference type="Proteomes" id="UP000019132">
    <property type="component" value="Unassembled WGS sequence"/>
</dbReference>
<dbReference type="STRING" id="431595.K3WSK2"/>